<dbReference type="EnsemblMetazoa" id="Aqu2.1.35592_001">
    <property type="protein sequence ID" value="Aqu2.1.35592_001"/>
    <property type="gene ID" value="Aqu2.1.35592"/>
</dbReference>
<dbReference type="InterPro" id="IPR048325">
    <property type="entry name" value="ZSWIM3_N"/>
</dbReference>
<feature type="domain" description="ZSWIM3 N-terminal" evidence="1">
    <location>
        <begin position="20"/>
        <end position="85"/>
    </location>
</feature>
<dbReference type="AlphaFoldDB" id="A0A1X7V7V9"/>
<dbReference type="InParanoid" id="A0A1X7V7V9"/>
<dbReference type="Pfam" id="PF21599">
    <property type="entry name" value="ZSWIM3_N"/>
    <property type="match status" value="1"/>
</dbReference>
<evidence type="ECO:0000313" key="2">
    <source>
        <dbReference type="EnsemblMetazoa" id="Aqu2.1.35592_001"/>
    </source>
</evidence>
<protein>
    <recommendedName>
        <fullName evidence="1">ZSWIM3 N-terminal domain-containing protein</fullName>
    </recommendedName>
</protein>
<organism evidence="2">
    <name type="scientific">Amphimedon queenslandica</name>
    <name type="common">Sponge</name>
    <dbReference type="NCBI Taxonomy" id="400682"/>
    <lineage>
        <taxon>Eukaryota</taxon>
        <taxon>Metazoa</taxon>
        <taxon>Porifera</taxon>
        <taxon>Demospongiae</taxon>
        <taxon>Heteroscleromorpha</taxon>
        <taxon>Haplosclerida</taxon>
        <taxon>Niphatidae</taxon>
        <taxon>Amphimedon</taxon>
    </lineage>
</organism>
<evidence type="ECO:0000259" key="1">
    <source>
        <dbReference type="Pfam" id="PF21599"/>
    </source>
</evidence>
<sequence length="97" mass="11171">MASSSAFESEQPVGQPVAFKIGQHFKSFEELMEAVTMYETTKYVKLWIRDSCTEVAARKRLESRYLSDRIKYYEIAYCCIHSGKKFTSRGTGKCSTF</sequence>
<name>A0A1X7V7V9_AMPQE</name>
<dbReference type="OrthoDB" id="124789at2759"/>
<accession>A0A1X7V7V9</accession>
<proteinExistence type="predicted"/>
<reference evidence="2" key="1">
    <citation type="submission" date="2017-05" db="UniProtKB">
        <authorList>
            <consortium name="EnsemblMetazoa"/>
        </authorList>
    </citation>
    <scope>IDENTIFICATION</scope>
</reference>